<feature type="compositionally biased region" description="Polar residues" evidence="1">
    <location>
        <begin position="148"/>
        <end position="166"/>
    </location>
</feature>
<dbReference type="OrthoDB" id="2241791at2"/>
<evidence type="ECO:0000313" key="3">
    <source>
        <dbReference type="EMBL" id="OAQ05991.1"/>
    </source>
</evidence>
<dbReference type="EMBL" id="LVKI01000061">
    <property type="protein sequence ID" value="OAQ05991.1"/>
    <property type="molecule type" value="Genomic_DNA"/>
</dbReference>
<sequence length="276" mass="30305">MKKNNIFLNSVVLGTLLVSGMTTTGVMASDWHANTPSEIAELNKNGTYTVRSGDTVWAIGMHYNIKPNVIEEMNGINNPYELQIGTILHLHIYDHGEKAEFTVTNPEGVAVKKTLTTKDKLDKNKSFGQSVKNTNLTKSEKKAKKSDLSSNKSQKQSEASSMLQAKSSSQQVNVSSVQATTNNNNEVQTPEQAIQVAINKYGTNNGKWRWACMATGGVNSPQYKWSGNSNVSNNDSNGYFVVRNYLKNDPDSTDGGLINTYIVYPNGTITPDNGQW</sequence>
<feature type="region of interest" description="Disordered" evidence="1">
    <location>
        <begin position="125"/>
        <end position="188"/>
    </location>
</feature>
<organism evidence="3 4">
    <name type="scientific">Ligilactobacillus aviarius</name>
    <dbReference type="NCBI Taxonomy" id="1606"/>
    <lineage>
        <taxon>Bacteria</taxon>
        <taxon>Bacillati</taxon>
        <taxon>Bacillota</taxon>
        <taxon>Bacilli</taxon>
        <taxon>Lactobacillales</taxon>
        <taxon>Lactobacillaceae</taxon>
        <taxon>Ligilactobacillus</taxon>
    </lineage>
</organism>
<dbReference type="Pfam" id="PF01476">
    <property type="entry name" value="LysM"/>
    <property type="match status" value="1"/>
</dbReference>
<protein>
    <submittedName>
        <fullName evidence="3">Uncharacterized protein</fullName>
    </submittedName>
</protein>
<dbReference type="Proteomes" id="UP000078520">
    <property type="component" value="Unassembled WGS sequence"/>
</dbReference>
<accession>A0A179CCR3</accession>
<dbReference type="InterPro" id="IPR036779">
    <property type="entry name" value="LysM_dom_sf"/>
</dbReference>
<evidence type="ECO:0000256" key="1">
    <source>
        <dbReference type="SAM" id="MobiDB-lite"/>
    </source>
</evidence>
<dbReference type="SMART" id="SM00257">
    <property type="entry name" value="LysM"/>
    <property type="match status" value="1"/>
</dbReference>
<dbReference type="Gene3D" id="3.10.350.10">
    <property type="entry name" value="LysM domain"/>
    <property type="match status" value="1"/>
</dbReference>
<gene>
    <name evidence="3" type="ORF">A3O14_01225</name>
</gene>
<evidence type="ECO:0000313" key="4">
    <source>
        <dbReference type="Proteomes" id="UP000078520"/>
    </source>
</evidence>
<feature type="chain" id="PRO_5013479550" evidence="2">
    <location>
        <begin position="29"/>
        <end position="276"/>
    </location>
</feature>
<dbReference type="RefSeq" id="WP_064207587.1">
    <property type="nucleotide sequence ID" value="NZ_LVKC01000030.1"/>
</dbReference>
<name>A0A179CCR3_9LACO</name>
<feature type="signal peptide" evidence="2">
    <location>
        <begin position="1"/>
        <end position="28"/>
    </location>
</feature>
<dbReference type="InterPro" id="IPR018392">
    <property type="entry name" value="LysM"/>
</dbReference>
<comment type="caution">
    <text evidence="3">The sequence shown here is derived from an EMBL/GenBank/DDBJ whole genome shotgun (WGS) entry which is preliminary data.</text>
</comment>
<dbReference type="PROSITE" id="PS51782">
    <property type="entry name" value="LYSM"/>
    <property type="match status" value="1"/>
</dbReference>
<evidence type="ECO:0000256" key="2">
    <source>
        <dbReference type="SAM" id="SignalP"/>
    </source>
</evidence>
<feature type="compositionally biased region" description="Low complexity" evidence="1">
    <location>
        <begin position="167"/>
        <end position="178"/>
    </location>
</feature>
<feature type="compositionally biased region" description="Polar residues" evidence="1">
    <location>
        <begin position="126"/>
        <end position="137"/>
    </location>
</feature>
<reference evidence="4" key="1">
    <citation type="submission" date="2016-03" db="EMBL/GenBank/DDBJ databases">
        <authorList>
            <person name="Johnson T.J."/>
            <person name="Youmans B."/>
            <person name="Case K."/>
            <person name="Noll S."/>
        </authorList>
    </citation>
    <scope>NUCLEOTIDE SEQUENCE [LARGE SCALE GENOMIC DNA]</scope>
    <source>
        <strain evidence="4">UMNLAv8</strain>
    </source>
</reference>
<dbReference type="SUPFAM" id="SSF54106">
    <property type="entry name" value="LysM domain"/>
    <property type="match status" value="1"/>
</dbReference>
<feature type="compositionally biased region" description="Polar residues" evidence="1">
    <location>
        <begin position="179"/>
        <end position="188"/>
    </location>
</feature>
<proteinExistence type="predicted"/>
<keyword evidence="2" id="KW-0732">Signal</keyword>
<dbReference type="AlphaFoldDB" id="A0A179CCR3"/>
<dbReference type="CDD" id="cd00118">
    <property type="entry name" value="LysM"/>
    <property type="match status" value="1"/>
</dbReference>